<sequence>MVLVCFVLDLRTLSPPLLGELKQCLLQLSNLYAIGSQSVKVKLRDRIGLCYIQNNNPHSHSHGDDELKIAYSPRGHFSLRDFHYAVNSLPTQGFIPDLFHPGSTQTSDVDAMLAKLISKEMLYSWSSEGSRRKVIFISSCLVANIDLLHKILTDAADKFVTIDFFLLKHEQGQSNLLSQNVQEFVNSTSYLNNCTIQTHLPDTVGFCGLVKKWQRDLKDNPDELLQAVFLFKNDLAGSVNKIVCNLLATVNEINDGFELCKTCRCHGLPLDGSVRNNQKSSSSCPTTFRDLEAEDIIENAVKVGEQTIILLPPFQSCPTFQRVSAPITFHVIERASLASLCEGVMFGASHIVAPVAIYEDETTSGTKSQLNTQFFQGICLALQSLDQGLICSSNCNVDTMKEGAFQCFYILLPSENGPMLLRRLAGSEEISLIPESITSLALQVPVQIQNSIDASLMKIKLRDYNPYFHERGLHAKLNVIVEQTLPFGSIPPTTEEMNFQRDSAKEFSDIMELPLPLPREKAVGENTLLLEQKLSGDKNNSCVTEEWEQLVVNEDCSTSYMDSTSIPWTKFPILSPSANTKQSGDKTLRILERLEVPKQQKLKGASVAIGSIEPELCLPKDHLDHIVSKRATDQKVTLSQPMRPNFQRLKRKQM</sequence>
<evidence type="ECO:0000313" key="1">
    <source>
        <dbReference type="EMBL" id="KAK9117762.1"/>
    </source>
</evidence>
<dbReference type="PANTHER" id="PTHR38390:SF2">
    <property type="entry name" value="OS01G0103900 PROTEIN"/>
    <property type="match status" value="1"/>
</dbReference>
<dbReference type="AlphaFoldDB" id="A0AAP0ILS9"/>
<gene>
    <name evidence="1" type="ORF">Sjap_016709</name>
</gene>
<dbReference type="PANTHER" id="PTHR38390">
    <property type="entry name" value="OS01G0103900 PROTEIN"/>
    <property type="match status" value="1"/>
</dbReference>
<accession>A0AAP0ILS9</accession>
<dbReference type="Proteomes" id="UP001417504">
    <property type="component" value="Unassembled WGS sequence"/>
</dbReference>
<name>A0AAP0ILS9_9MAGN</name>
<proteinExistence type="predicted"/>
<keyword evidence="2" id="KW-1185">Reference proteome</keyword>
<dbReference type="EMBL" id="JBBNAE010000006">
    <property type="protein sequence ID" value="KAK9117762.1"/>
    <property type="molecule type" value="Genomic_DNA"/>
</dbReference>
<evidence type="ECO:0000313" key="2">
    <source>
        <dbReference type="Proteomes" id="UP001417504"/>
    </source>
</evidence>
<reference evidence="1 2" key="1">
    <citation type="submission" date="2024-01" db="EMBL/GenBank/DDBJ databases">
        <title>Genome assemblies of Stephania.</title>
        <authorList>
            <person name="Yang L."/>
        </authorList>
    </citation>
    <scope>NUCLEOTIDE SEQUENCE [LARGE SCALE GENOMIC DNA]</scope>
    <source>
        <strain evidence="1">QJT</strain>
        <tissue evidence="1">Leaf</tissue>
    </source>
</reference>
<organism evidence="1 2">
    <name type="scientific">Stephania japonica</name>
    <dbReference type="NCBI Taxonomy" id="461633"/>
    <lineage>
        <taxon>Eukaryota</taxon>
        <taxon>Viridiplantae</taxon>
        <taxon>Streptophyta</taxon>
        <taxon>Embryophyta</taxon>
        <taxon>Tracheophyta</taxon>
        <taxon>Spermatophyta</taxon>
        <taxon>Magnoliopsida</taxon>
        <taxon>Ranunculales</taxon>
        <taxon>Menispermaceae</taxon>
        <taxon>Menispermoideae</taxon>
        <taxon>Cissampelideae</taxon>
        <taxon>Stephania</taxon>
    </lineage>
</organism>
<comment type="caution">
    <text evidence="1">The sequence shown here is derived from an EMBL/GenBank/DDBJ whole genome shotgun (WGS) entry which is preliminary data.</text>
</comment>
<protein>
    <submittedName>
        <fullName evidence="1">Uncharacterized protein</fullName>
    </submittedName>
</protein>